<sequence length="321" mass="34830">MIADFTGARQTTLKQSVVISGTGVHSGQAASLILHPADADNGIVFIVKNDARHEVRIPADFRAISNVMLCTVLSNGEGACVATVEHLMAALRGVGVDNVDIEVDAGEIPIMDGSAEPFVEAVLEAGVRPLARPRRFIRVLKPVHIQDGDASAALEPYDGFHLDVEIDFDTPVIGRQRWAGDLNPQVFLRALSRARTFGFMKDVEMLWKAGRALGSSLENTVAIADDRVVNPEGLRYKDEFVRHKALDAVGDLSLAGAPLLGKYRSYRGGHRINAMVLEALHADPSAWTVVETDVERPRHREVSHADISWGATMPAFAADRS</sequence>
<evidence type="ECO:0000256" key="7">
    <source>
        <dbReference type="ARBA" id="ARBA00022723"/>
    </source>
</evidence>
<feature type="binding site" evidence="12">
    <location>
        <position position="247"/>
    </location>
    <ligand>
        <name>Zn(2+)</name>
        <dbReference type="ChEBI" id="CHEBI:29105"/>
    </ligand>
</feature>
<dbReference type="InterPro" id="IPR004463">
    <property type="entry name" value="UDP-acyl_GlcNac_deAcase"/>
</dbReference>
<dbReference type="HAMAP" id="MF_00388">
    <property type="entry name" value="LpxC"/>
    <property type="match status" value="1"/>
</dbReference>
<evidence type="ECO:0000256" key="10">
    <source>
        <dbReference type="ARBA" id="ARBA00023098"/>
    </source>
</evidence>
<evidence type="ECO:0000256" key="3">
    <source>
        <dbReference type="ARBA" id="ARBA00005002"/>
    </source>
</evidence>
<dbReference type="EC" id="3.5.1.108" evidence="4 12"/>
<dbReference type="PANTHER" id="PTHR33694">
    <property type="entry name" value="UDP-3-O-ACYL-N-ACETYLGLUCOSAMINE DEACETYLASE 1, MITOCHONDRIAL-RELATED"/>
    <property type="match status" value="1"/>
</dbReference>
<evidence type="ECO:0000256" key="11">
    <source>
        <dbReference type="ARBA" id="ARBA00024535"/>
    </source>
</evidence>
<dbReference type="OrthoDB" id="9802746at2"/>
<evidence type="ECO:0000256" key="12">
    <source>
        <dbReference type="HAMAP-Rule" id="MF_00388"/>
    </source>
</evidence>
<feature type="binding site" evidence="12">
    <location>
        <position position="243"/>
    </location>
    <ligand>
        <name>Zn(2+)</name>
        <dbReference type="ChEBI" id="CHEBI:29105"/>
    </ligand>
</feature>
<dbReference type="SUPFAM" id="SSF54211">
    <property type="entry name" value="Ribosomal protein S5 domain 2-like"/>
    <property type="match status" value="2"/>
</dbReference>
<evidence type="ECO:0000256" key="6">
    <source>
        <dbReference type="ARBA" id="ARBA00022556"/>
    </source>
</evidence>
<dbReference type="GO" id="GO:0046872">
    <property type="term" value="F:metal ion binding"/>
    <property type="evidence" value="ECO:0007669"/>
    <property type="project" value="UniProtKB-KW"/>
</dbReference>
<comment type="similarity">
    <text evidence="12">Belongs to the LpxC family.</text>
</comment>
<dbReference type="GO" id="GO:0016020">
    <property type="term" value="C:membrane"/>
    <property type="evidence" value="ECO:0007669"/>
    <property type="project" value="GOC"/>
</dbReference>
<accession>A0A397Q448</accession>
<keyword evidence="14" id="KW-1185">Reference proteome</keyword>
<comment type="pathway">
    <text evidence="3 12">Glycolipid biosynthesis; lipid IV(A) biosynthesis; lipid IV(A) from (3R)-3-hydroxytetradecanoyl-[acyl-carrier-protein] and UDP-N-acetyl-alpha-D-glucosamine: step 2/6.</text>
</comment>
<dbReference type="RefSeq" id="WP_119060678.1">
    <property type="nucleotide sequence ID" value="NZ_QXDF01000001.1"/>
</dbReference>
<comment type="caution">
    <text evidence="13">The sequence shown here is derived from an EMBL/GenBank/DDBJ whole genome shotgun (WGS) entry which is preliminary data.</text>
</comment>
<dbReference type="InterPro" id="IPR015870">
    <property type="entry name" value="UDP-acyl_N-AcGlcN_deAcase_N"/>
</dbReference>
<dbReference type="UniPathway" id="UPA00359">
    <property type="reaction ID" value="UER00478"/>
</dbReference>
<dbReference type="InterPro" id="IPR011334">
    <property type="entry name" value="UDP-acyl_GlcNac_deAcase_C"/>
</dbReference>
<dbReference type="Pfam" id="PF03331">
    <property type="entry name" value="LpxC"/>
    <property type="match status" value="1"/>
</dbReference>
<proteinExistence type="inferred from homology"/>
<keyword evidence="9 12" id="KW-0862">Zinc</keyword>
<dbReference type="GO" id="GO:0103117">
    <property type="term" value="F:UDP-3-O-acyl-N-acetylglucosamine deacetylase activity"/>
    <property type="evidence" value="ECO:0007669"/>
    <property type="project" value="UniProtKB-UniRule"/>
</dbReference>
<gene>
    <name evidence="12" type="primary">lpxC</name>
    <name evidence="13" type="ORF">BXY53_0912</name>
</gene>
<comment type="cofactor">
    <cofactor evidence="1 12">
        <name>Zn(2+)</name>
        <dbReference type="ChEBI" id="CHEBI:29105"/>
    </cofactor>
</comment>
<dbReference type="Gene3D" id="3.30.230.20">
    <property type="entry name" value="lpxc deacetylase, domain 1"/>
    <property type="match status" value="1"/>
</dbReference>
<keyword evidence="10 12" id="KW-0443">Lipid metabolism</keyword>
<dbReference type="InterPro" id="IPR020568">
    <property type="entry name" value="Ribosomal_Su5_D2-typ_SF"/>
</dbReference>
<evidence type="ECO:0000256" key="5">
    <source>
        <dbReference type="ARBA" id="ARBA00022516"/>
    </source>
</evidence>
<feature type="active site" description="Proton donor" evidence="12">
    <location>
        <position position="270"/>
    </location>
</feature>
<dbReference type="PANTHER" id="PTHR33694:SF1">
    <property type="entry name" value="UDP-3-O-ACYL-N-ACETYLGLUCOSAMINE DEACETYLASE 1, MITOCHONDRIAL-RELATED"/>
    <property type="match status" value="1"/>
</dbReference>
<keyword evidence="7 12" id="KW-0479">Metal-binding</keyword>
<evidence type="ECO:0000313" key="14">
    <source>
        <dbReference type="Proteomes" id="UP000266273"/>
    </source>
</evidence>
<evidence type="ECO:0000256" key="1">
    <source>
        <dbReference type="ARBA" id="ARBA00001947"/>
    </source>
</evidence>
<keyword evidence="8 12" id="KW-0378">Hydrolase</keyword>
<dbReference type="NCBIfam" id="TIGR00325">
    <property type="entry name" value="lpxC"/>
    <property type="match status" value="1"/>
</dbReference>
<dbReference type="EMBL" id="QXDF01000001">
    <property type="protein sequence ID" value="RIA55828.1"/>
    <property type="molecule type" value="Genomic_DNA"/>
</dbReference>
<evidence type="ECO:0000313" key="13">
    <source>
        <dbReference type="EMBL" id="RIA55828.1"/>
    </source>
</evidence>
<comment type="catalytic activity">
    <reaction evidence="11 12">
        <text>a UDP-3-O-[(3R)-3-hydroxyacyl]-N-acetyl-alpha-D-glucosamine + H2O = a UDP-3-O-[(3R)-3-hydroxyacyl]-alpha-D-glucosamine + acetate</text>
        <dbReference type="Rhea" id="RHEA:67816"/>
        <dbReference type="ChEBI" id="CHEBI:15377"/>
        <dbReference type="ChEBI" id="CHEBI:30089"/>
        <dbReference type="ChEBI" id="CHEBI:137740"/>
        <dbReference type="ChEBI" id="CHEBI:173225"/>
        <dbReference type="EC" id="3.5.1.108"/>
    </reaction>
</comment>
<dbReference type="GO" id="GO:0009245">
    <property type="term" value="P:lipid A biosynthetic process"/>
    <property type="evidence" value="ECO:0007669"/>
    <property type="project" value="UniProtKB-UniRule"/>
</dbReference>
<reference evidence="13 14" key="1">
    <citation type="submission" date="2018-08" db="EMBL/GenBank/DDBJ databases">
        <title>Genomic Encyclopedia of Archaeal and Bacterial Type Strains, Phase II (KMG-II): from individual species to whole genera.</title>
        <authorList>
            <person name="Goeker M."/>
        </authorList>
    </citation>
    <scope>NUCLEOTIDE SEQUENCE [LARGE SCALE GENOMIC DNA]</scope>
    <source>
        <strain evidence="13 14">DSM 5002</strain>
    </source>
</reference>
<organism evidence="13 14">
    <name type="scientific">Dichotomicrobium thermohalophilum</name>
    <dbReference type="NCBI Taxonomy" id="933063"/>
    <lineage>
        <taxon>Bacteria</taxon>
        <taxon>Pseudomonadati</taxon>
        <taxon>Pseudomonadota</taxon>
        <taxon>Alphaproteobacteria</taxon>
        <taxon>Hyphomicrobiales</taxon>
        <taxon>Hyphomicrobiaceae</taxon>
        <taxon>Dichotomicrobium</taxon>
    </lineage>
</organism>
<protein>
    <recommendedName>
        <fullName evidence="4 12">UDP-3-O-acyl-N-acetylglucosamine deacetylase</fullName>
        <shortName evidence="12">UDP-3-O-acyl-GlcNAc deacetylase</shortName>
        <ecNumber evidence="4 12">3.5.1.108</ecNumber>
    </recommendedName>
    <alternativeName>
        <fullName evidence="12">UDP-3-O-[R-3-hydroxymyristoyl]-N-acetylglucosamine deacetylase</fullName>
    </alternativeName>
</protein>
<keyword evidence="5 12" id="KW-0444">Lipid biosynthesis</keyword>
<name>A0A397Q448_9HYPH</name>
<dbReference type="Gene3D" id="3.30.1700.10">
    <property type="entry name" value="lpxc deacetylase, domain 2"/>
    <property type="match status" value="1"/>
</dbReference>
<evidence type="ECO:0000256" key="2">
    <source>
        <dbReference type="ARBA" id="ARBA00002923"/>
    </source>
</evidence>
<evidence type="ECO:0000256" key="4">
    <source>
        <dbReference type="ARBA" id="ARBA00012745"/>
    </source>
</evidence>
<keyword evidence="6 12" id="KW-0441">Lipid A biosynthesis</keyword>
<comment type="function">
    <text evidence="2 12">Catalyzes the hydrolysis of UDP-3-O-myristoyl-N-acetylglucosamine to form UDP-3-O-myristoylglucosamine and acetate, the committed step in lipid A biosynthesis.</text>
</comment>
<feature type="binding site" evidence="12">
    <location>
        <position position="86"/>
    </location>
    <ligand>
        <name>Zn(2+)</name>
        <dbReference type="ChEBI" id="CHEBI:29105"/>
    </ligand>
</feature>
<dbReference type="Proteomes" id="UP000266273">
    <property type="component" value="Unassembled WGS sequence"/>
</dbReference>
<evidence type="ECO:0000256" key="9">
    <source>
        <dbReference type="ARBA" id="ARBA00022833"/>
    </source>
</evidence>
<dbReference type="AlphaFoldDB" id="A0A397Q448"/>
<evidence type="ECO:0000256" key="8">
    <source>
        <dbReference type="ARBA" id="ARBA00022801"/>
    </source>
</evidence>